<keyword evidence="3" id="KW-1185">Reference proteome</keyword>
<evidence type="ECO:0000256" key="1">
    <source>
        <dbReference type="SAM" id="SignalP"/>
    </source>
</evidence>
<name>A0A8S1KE30_9CILI</name>
<keyword evidence="1" id="KW-0732">Signal</keyword>
<feature type="signal peptide" evidence="1">
    <location>
        <begin position="1"/>
        <end position="25"/>
    </location>
</feature>
<evidence type="ECO:0000313" key="2">
    <source>
        <dbReference type="EMBL" id="CAD8049124.1"/>
    </source>
</evidence>
<feature type="chain" id="PRO_5035853645" evidence="1">
    <location>
        <begin position="26"/>
        <end position="184"/>
    </location>
</feature>
<protein>
    <submittedName>
        <fullName evidence="2">Uncharacterized protein</fullName>
    </submittedName>
</protein>
<dbReference type="Proteomes" id="UP000692954">
    <property type="component" value="Unassembled WGS sequence"/>
</dbReference>
<dbReference type="EMBL" id="CAJJDN010000003">
    <property type="protein sequence ID" value="CAD8049124.1"/>
    <property type="molecule type" value="Genomic_DNA"/>
</dbReference>
<sequence length="184" mass="22413">MVLFFDVTLKVCLWRIFSYYTVVNGINIYEKDKQEIKQQEIGGQGEKNNQKKELIKKKNFWIFHHKWTKLYFKSNTSSKAQFLFKKELHFYFKHKHSNNLIKRFQKMRYCYKKDKKGDKRTYRKLTKGFAIYFHYLSKIITQCNMNSTADFKNDSHTYQLQLRKVWACLGYTERKHSLALIALF</sequence>
<comment type="caution">
    <text evidence="2">The sequence shown here is derived from an EMBL/GenBank/DDBJ whole genome shotgun (WGS) entry which is preliminary data.</text>
</comment>
<organism evidence="2 3">
    <name type="scientific">Paramecium sonneborni</name>
    <dbReference type="NCBI Taxonomy" id="65129"/>
    <lineage>
        <taxon>Eukaryota</taxon>
        <taxon>Sar</taxon>
        <taxon>Alveolata</taxon>
        <taxon>Ciliophora</taxon>
        <taxon>Intramacronucleata</taxon>
        <taxon>Oligohymenophorea</taxon>
        <taxon>Peniculida</taxon>
        <taxon>Parameciidae</taxon>
        <taxon>Paramecium</taxon>
    </lineage>
</organism>
<dbReference type="AlphaFoldDB" id="A0A8S1KE30"/>
<proteinExistence type="predicted"/>
<gene>
    <name evidence="2" type="ORF">PSON_ATCC_30995.1.T0030582</name>
</gene>
<accession>A0A8S1KE30</accession>
<evidence type="ECO:0000313" key="3">
    <source>
        <dbReference type="Proteomes" id="UP000692954"/>
    </source>
</evidence>
<reference evidence="2" key="1">
    <citation type="submission" date="2021-01" db="EMBL/GenBank/DDBJ databases">
        <authorList>
            <consortium name="Genoscope - CEA"/>
            <person name="William W."/>
        </authorList>
    </citation>
    <scope>NUCLEOTIDE SEQUENCE</scope>
</reference>